<dbReference type="RefSeq" id="WP_165237195.1">
    <property type="nucleotide sequence ID" value="NZ_CP049257.1"/>
</dbReference>
<evidence type="ECO:0000256" key="1">
    <source>
        <dbReference type="SAM" id="Phobius"/>
    </source>
</evidence>
<reference evidence="2 3" key="1">
    <citation type="submission" date="2020-02" db="EMBL/GenBank/DDBJ databases">
        <title>Full genome sequence of Nocardioides sp. R-3366.</title>
        <authorList>
            <person name="Im W.-T."/>
        </authorList>
    </citation>
    <scope>NUCLEOTIDE SEQUENCE [LARGE SCALE GENOMIC DNA]</scope>
    <source>
        <strain evidence="2 3">R-3366</strain>
    </source>
</reference>
<evidence type="ECO:0000313" key="3">
    <source>
        <dbReference type="Proteomes" id="UP000502996"/>
    </source>
</evidence>
<keyword evidence="1" id="KW-1133">Transmembrane helix</keyword>
<feature type="transmembrane region" description="Helical" evidence="1">
    <location>
        <begin position="18"/>
        <end position="38"/>
    </location>
</feature>
<gene>
    <name evidence="2" type="ORF">G5V58_21705</name>
</gene>
<sequence length="160" mass="17361">MPTEPTVYRLAPAVVARLVGLGLVVVAVVLFVGTAVVALAGWPFLVVVVLAVVGVAAVAVTGWWLRSRAWVLRCTDDGYRVRLVRGAGVATARWNAVEDAVTTYRHDVACLQLRLRDGRTTTLPVGVLAVDRDALVRELQERLQRGHGLRPFRQPTEGTS</sequence>
<protein>
    <submittedName>
        <fullName evidence="2">Uncharacterized protein</fullName>
    </submittedName>
</protein>
<proteinExistence type="predicted"/>
<dbReference type="Proteomes" id="UP000502996">
    <property type="component" value="Chromosome"/>
</dbReference>
<dbReference type="EMBL" id="CP049257">
    <property type="protein sequence ID" value="QIG45035.1"/>
    <property type="molecule type" value="Genomic_DNA"/>
</dbReference>
<dbReference type="AlphaFoldDB" id="A0A6G6WIW5"/>
<name>A0A6G6WIW5_9ACTN</name>
<organism evidence="2 3">
    <name type="scientific">Nocardioides anomalus</name>
    <dbReference type="NCBI Taxonomy" id="2712223"/>
    <lineage>
        <taxon>Bacteria</taxon>
        <taxon>Bacillati</taxon>
        <taxon>Actinomycetota</taxon>
        <taxon>Actinomycetes</taxon>
        <taxon>Propionibacteriales</taxon>
        <taxon>Nocardioidaceae</taxon>
        <taxon>Nocardioides</taxon>
    </lineage>
</organism>
<keyword evidence="1" id="KW-0472">Membrane</keyword>
<dbReference type="KEGG" id="nano:G5V58_21705"/>
<evidence type="ECO:0000313" key="2">
    <source>
        <dbReference type="EMBL" id="QIG45035.1"/>
    </source>
</evidence>
<feature type="transmembrane region" description="Helical" evidence="1">
    <location>
        <begin position="44"/>
        <end position="65"/>
    </location>
</feature>
<keyword evidence="1" id="KW-0812">Transmembrane</keyword>
<accession>A0A6G6WIW5</accession>
<keyword evidence="3" id="KW-1185">Reference proteome</keyword>